<dbReference type="AlphaFoldDB" id="A0A7W7ZUS1"/>
<keyword evidence="2 4" id="KW-0378">Hydrolase</keyword>
<keyword evidence="3 4" id="KW-0326">Glycosidase</keyword>
<evidence type="ECO:0000256" key="3">
    <source>
        <dbReference type="ARBA" id="ARBA00023295"/>
    </source>
</evidence>
<dbReference type="InterPro" id="IPR012334">
    <property type="entry name" value="Pectin_lyas_fold"/>
</dbReference>
<dbReference type="InterPro" id="IPR000743">
    <property type="entry name" value="Glyco_hydro_28"/>
</dbReference>
<dbReference type="GO" id="GO:0005975">
    <property type="term" value="P:carbohydrate metabolic process"/>
    <property type="evidence" value="ECO:0007669"/>
    <property type="project" value="InterPro"/>
</dbReference>
<dbReference type="PROSITE" id="PS00502">
    <property type="entry name" value="POLYGALACTURONASE"/>
    <property type="match status" value="1"/>
</dbReference>
<evidence type="ECO:0000256" key="1">
    <source>
        <dbReference type="ARBA" id="ARBA00008834"/>
    </source>
</evidence>
<proteinExistence type="inferred from homology"/>
<dbReference type="Gene3D" id="2.160.20.10">
    <property type="entry name" value="Single-stranded right-handed beta-helix, Pectin lyase-like"/>
    <property type="match status" value="1"/>
</dbReference>
<reference evidence="5 6" key="1">
    <citation type="submission" date="2020-08" db="EMBL/GenBank/DDBJ databases">
        <title>Genomic Encyclopedia of Type Strains, Phase IV (KMG-V): Genome sequencing to study the core and pangenomes of soil and plant-associated prokaryotes.</title>
        <authorList>
            <person name="Whitman W."/>
        </authorList>
    </citation>
    <scope>NUCLEOTIDE SEQUENCE [LARGE SCALE GENOMIC DNA]</scope>
    <source>
        <strain evidence="5 6">X5P3</strain>
    </source>
</reference>
<dbReference type="PANTHER" id="PTHR31339:SF9">
    <property type="entry name" value="PLASMIN AND FIBRONECTIN-BINDING PROTEIN A"/>
    <property type="match status" value="1"/>
</dbReference>
<evidence type="ECO:0000313" key="5">
    <source>
        <dbReference type="EMBL" id="MBB5066564.1"/>
    </source>
</evidence>
<dbReference type="GO" id="GO:0004650">
    <property type="term" value="F:polygalacturonase activity"/>
    <property type="evidence" value="ECO:0007669"/>
    <property type="project" value="UniProtKB-EC"/>
</dbReference>
<dbReference type="Proteomes" id="UP000584867">
    <property type="component" value="Unassembled WGS sequence"/>
</dbReference>
<evidence type="ECO:0000256" key="2">
    <source>
        <dbReference type="ARBA" id="ARBA00022801"/>
    </source>
</evidence>
<dbReference type="PANTHER" id="PTHR31339">
    <property type="entry name" value="PECTIN LYASE-RELATED"/>
    <property type="match status" value="1"/>
</dbReference>
<dbReference type="EC" id="3.2.1.15" evidence="5"/>
<dbReference type="SUPFAM" id="SSF51126">
    <property type="entry name" value="Pectin lyase-like"/>
    <property type="match status" value="1"/>
</dbReference>
<dbReference type="InterPro" id="IPR011050">
    <property type="entry name" value="Pectin_lyase_fold/virulence"/>
</dbReference>
<sequence>MRLSNILLATKPFSSKKCPGQIGISCQTGTVSKSLSQVLRNRKSQNPPKFPRTLPNRAYLALCLLALSSSSLLIAQDTRTVTEPTLPPACASLDAQLNTSGHSLAAEDENKLDTVRIQKALDTCTKGHGVVLHTHGKANAFLSGPLELREGVTLIVDKGVTLFASRDAAAFETSPGSCGILSETRGGCKPLISAKHVSGAGVMGDGTIDGRGEEQILGKDITWWGLAAQAGKTGHQQCFRLIFTDSADNFTLYRITLKNSPNFHVVYNHGDGFTAWGLKIDTPQRNAPNTDGVDPGDGAKNITITHSYIRAGDDNIAIKGGTGGLTNMTVSHNHFYWGHGMSIGSETNGGVSQVRVFDLSLDGPDNGIRIKSNGSRGGLVHDVVYDDVCVRNSRNPITLDTAYSAAGTLKGNSPPSMRDVTLHHVRVSGGGKISFNGYATDYRIGANLDDVLLTDALPYQYVISHADLYLGPGPVNLQLANGTDSTIGGKAGQGSAVSCTDKFVPFPQQ</sequence>
<dbReference type="RefSeq" id="WP_184260357.1">
    <property type="nucleotide sequence ID" value="NZ_JACHIO010000029.1"/>
</dbReference>
<dbReference type="InterPro" id="IPR051801">
    <property type="entry name" value="GH28_Enzymes"/>
</dbReference>
<evidence type="ECO:0000313" key="6">
    <source>
        <dbReference type="Proteomes" id="UP000584867"/>
    </source>
</evidence>
<organism evidence="5 6">
    <name type="scientific">Granulicella mallensis</name>
    <dbReference type="NCBI Taxonomy" id="940614"/>
    <lineage>
        <taxon>Bacteria</taxon>
        <taxon>Pseudomonadati</taxon>
        <taxon>Acidobacteriota</taxon>
        <taxon>Terriglobia</taxon>
        <taxon>Terriglobales</taxon>
        <taxon>Acidobacteriaceae</taxon>
        <taxon>Granulicella</taxon>
    </lineage>
</organism>
<name>A0A7W7ZUS1_9BACT</name>
<evidence type="ECO:0000256" key="4">
    <source>
        <dbReference type="RuleBase" id="RU361169"/>
    </source>
</evidence>
<dbReference type="EMBL" id="JACHIO010000029">
    <property type="protein sequence ID" value="MBB5066564.1"/>
    <property type="molecule type" value="Genomic_DNA"/>
</dbReference>
<gene>
    <name evidence="5" type="ORF">HDF15_004944</name>
</gene>
<dbReference type="Pfam" id="PF00295">
    <property type="entry name" value="Glyco_hydro_28"/>
    <property type="match status" value="1"/>
</dbReference>
<protein>
    <submittedName>
        <fullName evidence="5">Polygalacturonase</fullName>
        <ecNumber evidence="5">3.2.1.15</ecNumber>
    </submittedName>
</protein>
<comment type="similarity">
    <text evidence="1 4">Belongs to the glycosyl hydrolase 28 family.</text>
</comment>
<accession>A0A7W7ZUS1</accession>
<comment type="caution">
    <text evidence="5">The sequence shown here is derived from an EMBL/GenBank/DDBJ whole genome shotgun (WGS) entry which is preliminary data.</text>
</comment>